<reference evidence="12 13" key="1">
    <citation type="submission" date="2017-12" db="EMBL/GenBank/DDBJ databases">
        <title>Phylogenetic diversity of female urinary microbiome.</title>
        <authorList>
            <person name="Thomas-White K."/>
            <person name="Wolfe A.J."/>
        </authorList>
    </citation>
    <scope>NUCLEOTIDE SEQUENCE [LARGE SCALE GENOMIC DNA]</scope>
    <source>
        <strain evidence="12 13">UMB0402</strain>
    </source>
</reference>
<comment type="catalytic activity">
    <reaction evidence="9 10">
        <text>L-threonyl-[protein] + FAD = FMN-L-threonyl-[protein] + AMP + H(+)</text>
        <dbReference type="Rhea" id="RHEA:36847"/>
        <dbReference type="Rhea" id="RHEA-COMP:11060"/>
        <dbReference type="Rhea" id="RHEA-COMP:11061"/>
        <dbReference type="ChEBI" id="CHEBI:15378"/>
        <dbReference type="ChEBI" id="CHEBI:30013"/>
        <dbReference type="ChEBI" id="CHEBI:57692"/>
        <dbReference type="ChEBI" id="CHEBI:74257"/>
        <dbReference type="ChEBI" id="CHEBI:456215"/>
        <dbReference type="EC" id="2.7.1.180"/>
    </reaction>
</comment>
<dbReference type="EC" id="2.7.1.180" evidence="1 10"/>
<evidence type="ECO:0000256" key="4">
    <source>
        <dbReference type="ARBA" id="ARBA00022679"/>
    </source>
</evidence>
<dbReference type="AlphaFoldDB" id="A0A2I1ILH8"/>
<keyword evidence="13" id="KW-1185">Reference proteome</keyword>
<evidence type="ECO:0000256" key="11">
    <source>
        <dbReference type="PIRSR" id="PIRSR006268-2"/>
    </source>
</evidence>
<dbReference type="Pfam" id="PF02424">
    <property type="entry name" value="ApbE"/>
    <property type="match status" value="1"/>
</dbReference>
<proteinExistence type="inferred from homology"/>
<evidence type="ECO:0000256" key="6">
    <source>
        <dbReference type="ARBA" id="ARBA00022827"/>
    </source>
</evidence>
<keyword evidence="5 10" id="KW-0479">Metal-binding</keyword>
<comment type="cofactor">
    <cofactor evidence="11">
        <name>Mg(2+)</name>
        <dbReference type="ChEBI" id="CHEBI:18420"/>
    </cofactor>
    <cofactor evidence="11">
        <name>Mn(2+)</name>
        <dbReference type="ChEBI" id="CHEBI:29035"/>
    </cofactor>
    <text evidence="11">Magnesium. Can also use manganese.</text>
</comment>
<name>A0A2I1ILH8_9ACTO</name>
<keyword evidence="6 10" id="KW-0274">FAD</keyword>
<feature type="binding site" evidence="11">
    <location>
        <position position="159"/>
    </location>
    <ligand>
        <name>Mg(2+)</name>
        <dbReference type="ChEBI" id="CHEBI:18420"/>
    </ligand>
</feature>
<evidence type="ECO:0000256" key="3">
    <source>
        <dbReference type="ARBA" id="ARBA00022630"/>
    </source>
</evidence>
<sequence>MTKTTRATLSERSRFTLPTMGTVATITTPVPLPQRLKERIGSELATLEGRLSKFLPGSDVWQLNQGGWVYVHPSTGALLLAARQFASLSEGAFTPLIGALADLWDVKAYLASVAAGVDPVLPEPEQIASARAACNPNLLEHGGGLNFRLRSGAKIDFGGIGKGFAADRIRDLCQRWGLEQALVDIGTSSVAALGGPWRVGVRAGTDTISEVVELGDGQSLSTSGDYLQRLPELVSGQVVHHIIDPATGRPASSGIRQVSVVCADGVRAEVCSTTALVGKRPRALFEGVRVVSVSR</sequence>
<evidence type="ECO:0000256" key="10">
    <source>
        <dbReference type="PIRNR" id="PIRNR006268"/>
    </source>
</evidence>
<keyword evidence="3 10" id="KW-0285">Flavoprotein</keyword>
<evidence type="ECO:0000256" key="8">
    <source>
        <dbReference type="ARBA" id="ARBA00031306"/>
    </source>
</evidence>
<gene>
    <name evidence="12" type="ORF">CYJ19_07135</name>
</gene>
<dbReference type="GeneID" id="35867363"/>
<comment type="similarity">
    <text evidence="10">Belongs to the ApbE family.</text>
</comment>
<dbReference type="PIRSF" id="PIRSF006268">
    <property type="entry name" value="ApbE"/>
    <property type="match status" value="1"/>
</dbReference>
<comment type="caution">
    <text evidence="12">The sequence shown here is derived from an EMBL/GenBank/DDBJ whole genome shotgun (WGS) entry which is preliminary data.</text>
</comment>
<evidence type="ECO:0000256" key="7">
    <source>
        <dbReference type="ARBA" id="ARBA00022842"/>
    </source>
</evidence>
<dbReference type="STRING" id="33007.HMPREF3198_00389"/>
<evidence type="ECO:0000313" key="12">
    <source>
        <dbReference type="EMBL" id="PKY71980.1"/>
    </source>
</evidence>
<evidence type="ECO:0000256" key="9">
    <source>
        <dbReference type="ARBA" id="ARBA00048540"/>
    </source>
</evidence>
<evidence type="ECO:0000256" key="1">
    <source>
        <dbReference type="ARBA" id="ARBA00011955"/>
    </source>
</evidence>
<evidence type="ECO:0000256" key="2">
    <source>
        <dbReference type="ARBA" id="ARBA00016337"/>
    </source>
</evidence>
<dbReference type="PANTHER" id="PTHR30040:SF2">
    <property type="entry name" value="FAD:PROTEIN FMN TRANSFERASE"/>
    <property type="match status" value="1"/>
</dbReference>
<dbReference type="InterPro" id="IPR024932">
    <property type="entry name" value="ApbE"/>
</dbReference>
<accession>A0A2I1ILH8</accession>
<dbReference type="GO" id="GO:0046872">
    <property type="term" value="F:metal ion binding"/>
    <property type="evidence" value="ECO:0007669"/>
    <property type="project" value="UniProtKB-UniRule"/>
</dbReference>
<keyword evidence="4 10" id="KW-0808">Transferase</keyword>
<feature type="binding site" evidence="11">
    <location>
        <position position="273"/>
    </location>
    <ligand>
        <name>Mg(2+)</name>
        <dbReference type="ChEBI" id="CHEBI:18420"/>
    </ligand>
</feature>
<dbReference type="PANTHER" id="PTHR30040">
    <property type="entry name" value="THIAMINE BIOSYNTHESIS LIPOPROTEIN APBE"/>
    <property type="match status" value="1"/>
</dbReference>
<dbReference type="Gene3D" id="3.10.520.10">
    <property type="entry name" value="ApbE-like domains"/>
    <property type="match status" value="1"/>
</dbReference>
<dbReference type="EMBL" id="PKKO01000004">
    <property type="protein sequence ID" value="PKY71980.1"/>
    <property type="molecule type" value="Genomic_DNA"/>
</dbReference>
<organism evidence="12 13">
    <name type="scientific">Winkia neuii</name>
    <dbReference type="NCBI Taxonomy" id="33007"/>
    <lineage>
        <taxon>Bacteria</taxon>
        <taxon>Bacillati</taxon>
        <taxon>Actinomycetota</taxon>
        <taxon>Actinomycetes</taxon>
        <taxon>Actinomycetales</taxon>
        <taxon>Actinomycetaceae</taxon>
        <taxon>Winkia</taxon>
    </lineage>
</organism>
<keyword evidence="7 10" id="KW-0460">Magnesium</keyword>
<evidence type="ECO:0000313" key="13">
    <source>
        <dbReference type="Proteomes" id="UP000235122"/>
    </source>
</evidence>
<dbReference type="GO" id="GO:0016740">
    <property type="term" value="F:transferase activity"/>
    <property type="evidence" value="ECO:0007669"/>
    <property type="project" value="UniProtKB-UniRule"/>
</dbReference>
<dbReference type="RefSeq" id="WP_024331394.1">
    <property type="nucleotide sequence ID" value="NZ_JASOXK010000003.1"/>
</dbReference>
<evidence type="ECO:0000256" key="5">
    <source>
        <dbReference type="ARBA" id="ARBA00022723"/>
    </source>
</evidence>
<dbReference type="Proteomes" id="UP000235122">
    <property type="component" value="Unassembled WGS sequence"/>
</dbReference>
<dbReference type="SUPFAM" id="SSF143631">
    <property type="entry name" value="ApbE-like"/>
    <property type="match status" value="1"/>
</dbReference>
<dbReference type="InterPro" id="IPR003374">
    <property type="entry name" value="ApbE-like_sf"/>
</dbReference>
<protein>
    <recommendedName>
        <fullName evidence="2 10">FAD:protein FMN transferase</fullName>
        <ecNumber evidence="1 10">2.7.1.180</ecNumber>
    </recommendedName>
    <alternativeName>
        <fullName evidence="8 10">Flavin transferase</fullName>
    </alternativeName>
</protein>